<dbReference type="OrthoDB" id="1415303at2759"/>
<sequence length="207" mass="23072">MAPNPLDPQKLPIVCRDITVEYREYVKKVGIIVFELLSEALGLNSNYLKDIDCAEGLFLLSHYSPPCLEPELTFGASAHYDSSFITVLLQDQLGGLQVFHQNQWVDVTPVSGALVVNLGNMMQLITNDKFVSVKHRVLAQKIGPRVSVASLFRQHLPLENSRIYGPIRELLTPENPPVYKETPVKDLVSHHNGKGLDGTSALEPFRL</sequence>
<dbReference type="PRINTS" id="PR00682">
    <property type="entry name" value="IPNSYNTHASE"/>
</dbReference>
<dbReference type="InterPro" id="IPR027443">
    <property type="entry name" value="IPNS-like_sf"/>
</dbReference>
<dbReference type="PANTHER" id="PTHR10209">
    <property type="entry name" value="OXIDOREDUCTASE, 2OG-FE II OXYGENASE FAMILY PROTEIN"/>
    <property type="match status" value="1"/>
</dbReference>
<dbReference type="GO" id="GO:0046872">
    <property type="term" value="F:metal ion binding"/>
    <property type="evidence" value="ECO:0007669"/>
    <property type="project" value="UniProtKB-KW"/>
</dbReference>
<name>A0A9D4XLT7_PEA</name>
<evidence type="ECO:0000259" key="6">
    <source>
        <dbReference type="PROSITE" id="PS51471"/>
    </source>
</evidence>
<proteinExistence type="inferred from homology"/>
<keyword evidence="3 5" id="KW-0560">Oxidoreductase</keyword>
<accession>A0A9D4XLT7</accession>
<reference evidence="7 8" key="1">
    <citation type="journal article" date="2022" name="Nat. Genet.">
        <title>Improved pea reference genome and pan-genome highlight genomic features and evolutionary characteristics.</title>
        <authorList>
            <person name="Yang T."/>
            <person name="Liu R."/>
            <person name="Luo Y."/>
            <person name="Hu S."/>
            <person name="Wang D."/>
            <person name="Wang C."/>
            <person name="Pandey M.K."/>
            <person name="Ge S."/>
            <person name="Xu Q."/>
            <person name="Li N."/>
            <person name="Li G."/>
            <person name="Huang Y."/>
            <person name="Saxena R.K."/>
            <person name="Ji Y."/>
            <person name="Li M."/>
            <person name="Yan X."/>
            <person name="He Y."/>
            <person name="Liu Y."/>
            <person name="Wang X."/>
            <person name="Xiang C."/>
            <person name="Varshney R.K."/>
            <person name="Ding H."/>
            <person name="Gao S."/>
            <person name="Zong X."/>
        </authorList>
    </citation>
    <scope>NUCLEOTIDE SEQUENCE [LARGE SCALE GENOMIC DNA]</scope>
    <source>
        <strain evidence="7 8">cv. Zhongwan 6</strain>
    </source>
</reference>
<dbReference type="EMBL" id="JAMSHJ010000004">
    <property type="protein sequence ID" value="KAI5421036.1"/>
    <property type="molecule type" value="Genomic_DNA"/>
</dbReference>
<evidence type="ECO:0000313" key="8">
    <source>
        <dbReference type="Proteomes" id="UP001058974"/>
    </source>
</evidence>
<evidence type="ECO:0000256" key="4">
    <source>
        <dbReference type="ARBA" id="ARBA00023004"/>
    </source>
</evidence>
<dbReference type="SUPFAM" id="SSF51197">
    <property type="entry name" value="Clavaminate synthase-like"/>
    <property type="match status" value="1"/>
</dbReference>
<dbReference type="PROSITE" id="PS51471">
    <property type="entry name" value="FE2OG_OXY"/>
    <property type="match status" value="1"/>
</dbReference>
<dbReference type="Gene3D" id="2.60.120.330">
    <property type="entry name" value="B-lactam Antibiotic, Isopenicillin N Synthase, Chain"/>
    <property type="match status" value="1"/>
</dbReference>
<dbReference type="PANTHER" id="PTHR10209:SF884">
    <property type="entry name" value="1-AMINOCYCLOPROPANE-1-CARBOXYLATE OXIDASE HOMOLOG 1-LIKE"/>
    <property type="match status" value="1"/>
</dbReference>
<dbReference type="Pfam" id="PF03171">
    <property type="entry name" value="2OG-FeII_Oxy"/>
    <property type="match status" value="1"/>
</dbReference>
<protein>
    <recommendedName>
        <fullName evidence="6">Fe2OG dioxygenase domain-containing protein</fullName>
    </recommendedName>
</protein>
<keyword evidence="4 5" id="KW-0408">Iron</keyword>
<dbReference type="Gramene" id="PSAT_LOCUS16014_t1">
    <property type="protein sequence ID" value="CAL5196413.1"/>
    <property type="gene ID" value="PSAT_LOCUS16014"/>
</dbReference>
<evidence type="ECO:0000256" key="2">
    <source>
        <dbReference type="ARBA" id="ARBA00022723"/>
    </source>
</evidence>
<dbReference type="GO" id="GO:0051213">
    <property type="term" value="F:dioxygenase activity"/>
    <property type="evidence" value="ECO:0007669"/>
    <property type="project" value="UniProtKB-ARBA"/>
</dbReference>
<evidence type="ECO:0000256" key="1">
    <source>
        <dbReference type="ARBA" id="ARBA00008056"/>
    </source>
</evidence>
<dbReference type="FunFam" id="2.60.120.330:FF:000080">
    <property type="entry name" value="Uncharacterized protein"/>
    <property type="match status" value="1"/>
</dbReference>
<evidence type="ECO:0000256" key="3">
    <source>
        <dbReference type="ARBA" id="ARBA00023002"/>
    </source>
</evidence>
<evidence type="ECO:0000256" key="5">
    <source>
        <dbReference type="RuleBase" id="RU003682"/>
    </source>
</evidence>
<feature type="domain" description="Fe2OG dioxygenase" evidence="6">
    <location>
        <begin position="53"/>
        <end position="156"/>
    </location>
</feature>
<evidence type="ECO:0000313" key="7">
    <source>
        <dbReference type="EMBL" id="KAI5421036.1"/>
    </source>
</evidence>
<keyword evidence="8" id="KW-1185">Reference proteome</keyword>
<comment type="similarity">
    <text evidence="1 5">Belongs to the iron/ascorbate-dependent oxidoreductase family.</text>
</comment>
<dbReference type="Proteomes" id="UP001058974">
    <property type="component" value="Chromosome 4"/>
</dbReference>
<dbReference type="InterPro" id="IPR044861">
    <property type="entry name" value="IPNS-like_FE2OG_OXY"/>
</dbReference>
<organism evidence="7 8">
    <name type="scientific">Pisum sativum</name>
    <name type="common">Garden pea</name>
    <name type="synonym">Lathyrus oleraceus</name>
    <dbReference type="NCBI Taxonomy" id="3888"/>
    <lineage>
        <taxon>Eukaryota</taxon>
        <taxon>Viridiplantae</taxon>
        <taxon>Streptophyta</taxon>
        <taxon>Embryophyta</taxon>
        <taxon>Tracheophyta</taxon>
        <taxon>Spermatophyta</taxon>
        <taxon>Magnoliopsida</taxon>
        <taxon>eudicotyledons</taxon>
        <taxon>Gunneridae</taxon>
        <taxon>Pentapetalae</taxon>
        <taxon>rosids</taxon>
        <taxon>fabids</taxon>
        <taxon>Fabales</taxon>
        <taxon>Fabaceae</taxon>
        <taxon>Papilionoideae</taxon>
        <taxon>50 kb inversion clade</taxon>
        <taxon>NPAAA clade</taxon>
        <taxon>Hologalegina</taxon>
        <taxon>IRL clade</taxon>
        <taxon>Fabeae</taxon>
        <taxon>Lathyrus</taxon>
    </lineage>
</organism>
<dbReference type="AlphaFoldDB" id="A0A9D4XLT7"/>
<comment type="caution">
    <text evidence="7">The sequence shown here is derived from an EMBL/GenBank/DDBJ whole genome shotgun (WGS) entry which is preliminary data.</text>
</comment>
<dbReference type="Gramene" id="Psat04G0475700-T1">
    <property type="protein sequence ID" value="KAI5421036.1"/>
    <property type="gene ID" value="KIW84_044757"/>
</dbReference>
<dbReference type="InterPro" id="IPR005123">
    <property type="entry name" value="Oxoglu/Fe-dep_dioxygenase_dom"/>
</dbReference>
<gene>
    <name evidence="7" type="ORF">KIW84_044757</name>
</gene>
<keyword evidence="2 5" id="KW-0479">Metal-binding</keyword>